<dbReference type="Gene3D" id="3.70.10.10">
    <property type="match status" value="1"/>
</dbReference>
<keyword evidence="4 10" id="KW-0963">Cytoplasm</keyword>
<dbReference type="FunFam" id="3.10.150.10:FF:000001">
    <property type="entry name" value="Beta sliding clamp"/>
    <property type="match status" value="1"/>
</dbReference>
<comment type="function">
    <text evidence="10">Confers DNA tethering and processivity to DNA polymerases and other proteins. Acts as a clamp, forming a ring around DNA (a reaction catalyzed by the clamp-loading complex) which diffuses in an ATP-independent manner freely and bidirectionally along dsDNA. Initially characterized for its ability to contact the catalytic subunit of DNA polymerase III (Pol III), a complex, multichain enzyme responsible for most of the replicative synthesis in bacteria; Pol III exhibits 3'-5' exonuclease proofreading activity. The beta chain is required for initiation of replication as well as for processivity of DNA replication.</text>
</comment>
<feature type="domain" description="DNA polymerase III beta sliding clamp N-terminal" evidence="11">
    <location>
        <begin position="1"/>
        <end position="119"/>
    </location>
</feature>
<dbReference type="EMBL" id="LR699119">
    <property type="protein sequence ID" value="VVC76893.1"/>
    <property type="molecule type" value="Genomic_DNA"/>
</dbReference>
<dbReference type="CDD" id="cd00140">
    <property type="entry name" value="beta_clamp"/>
    <property type="match status" value="1"/>
</dbReference>
<dbReference type="GO" id="GO:0005737">
    <property type="term" value="C:cytoplasm"/>
    <property type="evidence" value="ECO:0007669"/>
    <property type="project" value="UniProtKB-SubCell"/>
</dbReference>
<keyword evidence="9" id="KW-0238">DNA-binding</keyword>
<dbReference type="InterPro" id="IPR022634">
    <property type="entry name" value="DNA_polIII_beta_N"/>
</dbReference>
<evidence type="ECO:0000256" key="7">
    <source>
        <dbReference type="ARBA" id="ARBA00022705"/>
    </source>
</evidence>
<keyword evidence="6 10" id="KW-0548">Nucleotidyltransferase</keyword>
<dbReference type="AlphaFoldDB" id="A0A5E4PKN6"/>
<comment type="subcellular location">
    <subcellularLocation>
        <location evidence="1 10">Cytoplasm</location>
    </subcellularLocation>
</comment>
<evidence type="ECO:0000256" key="6">
    <source>
        <dbReference type="ARBA" id="ARBA00022695"/>
    </source>
</evidence>
<gene>
    <name evidence="14" type="primary">dnaN</name>
    <name evidence="14" type="ORF">AQUSIP_22200</name>
</gene>
<evidence type="ECO:0000259" key="13">
    <source>
        <dbReference type="Pfam" id="PF02768"/>
    </source>
</evidence>
<keyword evidence="8 10" id="KW-0239">DNA-directed DNA polymerase</keyword>
<keyword evidence="15" id="KW-1185">Reference proteome</keyword>
<dbReference type="PANTHER" id="PTHR30478:SF0">
    <property type="entry name" value="BETA SLIDING CLAMP"/>
    <property type="match status" value="1"/>
</dbReference>
<feature type="domain" description="DNA polymerase III beta sliding clamp central" evidence="12">
    <location>
        <begin position="129"/>
        <end position="245"/>
    </location>
</feature>
<keyword evidence="5 10" id="KW-0808">Transferase</keyword>
<dbReference type="PANTHER" id="PTHR30478">
    <property type="entry name" value="DNA POLYMERASE III SUBUNIT BETA"/>
    <property type="match status" value="1"/>
</dbReference>
<evidence type="ECO:0000256" key="3">
    <source>
        <dbReference type="ARBA" id="ARBA00021035"/>
    </source>
</evidence>
<evidence type="ECO:0000259" key="11">
    <source>
        <dbReference type="Pfam" id="PF00712"/>
    </source>
</evidence>
<dbReference type="OrthoDB" id="8421503at2"/>
<evidence type="ECO:0000256" key="5">
    <source>
        <dbReference type="ARBA" id="ARBA00022679"/>
    </source>
</evidence>
<evidence type="ECO:0000256" key="10">
    <source>
        <dbReference type="PIRNR" id="PIRNR000804"/>
    </source>
</evidence>
<feature type="domain" description="DNA polymerase III beta sliding clamp C-terminal" evidence="13">
    <location>
        <begin position="248"/>
        <end position="366"/>
    </location>
</feature>
<proteinExistence type="inferred from homology"/>
<evidence type="ECO:0000259" key="12">
    <source>
        <dbReference type="Pfam" id="PF02767"/>
    </source>
</evidence>
<dbReference type="Pfam" id="PF02767">
    <property type="entry name" value="DNA_pol3_beta_2"/>
    <property type="match status" value="1"/>
</dbReference>
<dbReference type="Pfam" id="PF02768">
    <property type="entry name" value="DNA_pol3_beta_3"/>
    <property type="match status" value="1"/>
</dbReference>
<reference evidence="14 15" key="1">
    <citation type="submission" date="2019-08" db="EMBL/GenBank/DDBJ databases">
        <authorList>
            <person name="Guy L."/>
        </authorList>
    </citation>
    <scope>NUCLEOTIDE SEQUENCE [LARGE SCALE GENOMIC DNA]</scope>
    <source>
        <strain evidence="14 15">SGT-108</strain>
    </source>
</reference>
<protein>
    <recommendedName>
        <fullName evidence="3 10">Beta sliding clamp</fullName>
    </recommendedName>
</protein>
<dbReference type="GO" id="GO:0003887">
    <property type="term" value="F:DNA-directed DNA polymerase activity"/>
    <property type="evidence" value="ECO:0007669"/>
    <property type="project" value="UniProtKB-UniRule"/>
</dbReference>
<evidence type="ECO:0000256" key="2">
    <source>
        <dbReference type="ARBA" id="ARBA00010752"/>
    </source>
</evidence>
<evidence type="ECO:0000256" key="1">
    <source>
        <dbReference type="ARBA" id="ARBA00004496"/>
    </source>
</evidence>
<evidence type="ECO:0000256" key="8">
    <source>
        <dbReference type="ARBA" id="ARBA00022932"/>
    </source>
</evidence>
<dbReference type="Gene3D" id="3.10.150.10">
    <property type="entry name" value="DNA Polymerase III, subunit A, domain 2"/>
    <property type="match status" value="1"/>
</dbReference>
<dbReference type="SUPFAM" id="SSF55979">
    <property type="entry name" value="DNA clamp"/>
    <property type="match status" value="3"/>
</dbReference>
<dbReference type="SMART" id="SM00480">
    <property type="entry name" value="POL3Bc"/>
    <property type="match status" value="1"/>
</dbReference>
<comment type="subunit">
    <text evidence="10">Forms a ring-shaped head-to-tail homodimer around DNA.</text>
</comment>
<evidence type="ECO:0000256" key="9">
    <source>
        <dbReference type="ARBA" id="ARBA00023125"/>
    </source>
</evidence>
<dbReference type="GO" id="GO:0006271">
    <property type="term" value="P:DNA strand elongation involved in DNA replication"/>
    <property type="evidence" value="ECO:0007669"/>
    <property type="project" value="TreeGrafter"/>
</dbReference>
<dbReference type="Proteomes" id="UP000324194">
    <property type="component" value="Chromosome 1"/>
</dbReference>
<dbReference type="KEGG" id="asip:AQUSIP_22200"/>
<evidence type="ECO:0000256" key="4">
    <source>
        <dbReference type="ARBA" id="ARBA00022490"/>
    </source>
</evidence>
<evidence type="ECO:0000313" key="15">
    <source>
        <dbReference type="Proteomes" id="UP000324194"/>
    </source>
</evidence>
<comment type="similarity">
    <text evidence="2 10">Belongs to the beta sliding clamp family.</text>
</comment>
<name>A0A5E4PKN6_9COXI</name>
<dbReference type="NCBIfam" id="TIGR00663">
    <property type="entry name" value="dnan"/>
    <property type="match status" value="1"/>
</dbReference>
<dbReference type="GO" id="GO:0003677">
    <property type="term" value="F:DNA binding"/>
    <property type="evidence" value="ECO:0007669"/>
    <property type="project" value="UniProtKB-UniRule"/>
</dbReference>
<dbReference type="Pfam" id="PF00712">
    <property type="entry name" value="DNA_pol3_beta"/>
    <property type="match status" value="1"/>
</dbReference>
<organism evidence="14 15">
    <name type="scientific">Aquicella siphonis</name>
    <dbReference type="NCBI Taxonomy" id="254247"/>
    <lineage>
        <taxon>Bacteria</taxon>
        <taxon>Pseudomonadati</taxon>
        <taxon>Pseudomonadota</taxon>
        <taxon>Gammaproteobacteria</taxon>
        <taxon>Legionellales</taxon>
        <taxon>Coxiellaceae</taxon>
        <taxon>Aquicella</taxon>
    </lineage>
</organism>
<dbReference type="GO" id="GO:0042802">
    <property type="term" value="F:identical protein binding"/>
    <property type="evidence" value="ECO:0007669"/>
    <property type="project" value="UniProtKB-ARBA"/>
</dbReference>
<dbReference type="InterPro" id="IPR022635">
    <property type="entry name" value="DNA_polIII_beta_C"/>
</dbReference>
<dbReference type="GO" id="GO:0008408">
    <property type="term" value="F:3'-5' exonuclease activity"/>
    <property type="evidence" value="ECO:0007669"/>
    <property type="project" value="InterPro"/>
</dbReference>
<dbReference type="PIRSF" id="PIRSF000804">
    <property type="entry name" value="DNA_pol_III_b"/>
    <property type="match status" value="1"/>
</dbReference>
<evidence type="ECO:0000313" key="14">
    <source>
        <dbReference type="EMBL" id="VVC76893.1"/>
    </source>
</evidence>
<dbReference type="InterPro" id="IPR046938">
    <property type="entry name" value="DNA_clamp_sf"/>
</dbReference>
<dbReference type="GO" id="GO:0009360">
    <property type="term" value="C:DNA polymerase III complex"/>
    <property type="evidence" value="ECO:0007669"/>
    <property type="project" value="InterPro"/>
</dbReference>
<sequence length="367" mass="40724">MDIVVQREALLKPLQAVSGVVERKQTLPILSNVLLTIRDGRLLLTGTDLEIELVGFVRIENQSADGVATVSARKLFDICRTLPEGSALRLSLEKNYLVVRAGESCFMLNTLPAQDFPSLEDSQYASEFTIRQNSLKNLLTKTYFAMGQQDVRHYLNGAFLDIGQQSIKCVAADGHRLALSSLHDEAIGNVEARIILPRKSVLELIRLLGGDMDSDITLHIGENRARFVTPDFIFTTKLINAQYPDYNRLIPKGTTTALGDRESIKQALTRASILSNEKFRGVRFQLEPSKLRITANNSDQEHAEEAVTLEYAGNNMEIGFNVAYLLDVVSAITTKAIRCVFTSPNDGVLIEPAEGDHSLYVVMPMRL</sequence>
<dbReference type="InterPro" id="IPR022637">
    <property type="entry name" value="DNA_polIII_beta_cen"/>
</dbReference>
<dbReference type="InterPro" id="IPR001001">
    <property type="entry name" value="DNA_polIII_beta"/>
</dbReference>
<keyword evidence="7 10" id="KW-0235">DNA replication</keyword>
<accession>A0A5E4PKN6</accession>
<dbReference type="RefSeq" id="WP_148340175.1">
    <property type="nucleotide sequence ID" value="NZ_LR699119.1"/>
</dbReference>